<dbReference type="Proteomes" id="UP001179952">
    <property type="component" value="Unassembled WGS sequence"/>
</dbReference>
<dbReference type="SUPFAM" id="SSF54427">
    <property type="entry name" value="NTF2-like"/>
    <property type="match status" value="1"/>
</dbReference>
<accession>A0AAV9AI46</accession>
<evidence type="ECO:0000313" key="2">
    <source>
        <dbReference type="EMBL" id="KAK1263647.1"/>
    </source>
</evidence>
<dbReference type="EMBL" id="JAUJYN010000009">
    <property type="protein sequence ID" value="KAK1263647.1"/>
    <property type="molecule type" value="Genomic_DNA"/>
</dbReference>
<organism evidence="2 3">
    <name type="scientific">Acorus gramineus</name>
    <name type="common">Dwarf sweet flag</name>
    <dbReference type="NCBI Taxonomy" id="55184"/>
    <lineage>
        <taxon>Eukaryota</taxon>
        <taxon>Viridiplantae</taxon>
        <taxon>Streptophyta</taxon>
        <taxon>Embryophyta</taxon>
        <taxon>Tracheophyta</taxon>
        <taxon>Spermatophyta</taxon>
        <taxon>Magnoliopsida</taxon>
        <taxon>Liliopsida</taxon>
        <taxon>Acoraceae</taxon>
        <taxon>Acorus</taxon>
    </lineage>
</organism>
<protein>
    <submittedName>
        <fullName evidence="2">Uncharacterized protein</fullName>
    </submittedName>
</protein>
<name>A0AAV9AI46_ACOGR</name>
<proteinExistence type="predicted"/>
<dbReference type="PANTHER" id="PTHR34213:SF2">
    <property type="entry name" value="NUCLEAR TRANSPORT FACTOR 2 (NTF2) FAMILY PROTEIN"/>
    <property type="match status" value="1"/>
</dbReference>
<evidence type="ECO:0000256" key="1">
    <source>
        <dbReference type="SAM" id="MobiDB-lite"/>
    </source>
</evidence>
<keyword evidence="3" id="KW-1185">Reference proteome</keyword>
<reference evidence="2" key="1">
    <citation type="journal article" date="2023" name="Nat. Commun.">
        <title>Diploid and tetraploid genomes of Acorus and the evolution of monocots.</title>
        <authorList>
            <person name="Ma L."/>
            <person name="Liu K.W."/>
            <person name="Li Z."/>
            <person name="Hsiao Y.Y."/>
            <person name="Qi Y."/>
            <person name="Fu T."/>
            <person name="Tang G.D."/>
            <person name="Zhang D."/>
            <person name="Sun W.H."/>
            <person name="Liu D.K."/>
            <person name="Li Y."/>
            <person name="Chen G.Z."/>
            <person name="Liu X.D."/>
            <person name="Liao X.Y."/>
            <person name="Jiang Y.T."/>
            <person name="Yu X."/>
            <person name="Hao Y."/>
            <person name="Huang J."/>
            <person name="Zhao X.W."/>
            <person name="Ke S."/>
            <person name="Chen Y.Y."/>
            <person name="Wu W.L."/>
            <person name="Hsu J.L."/>
            <person name="Lin Y.F."/>
            <person name="Huang M.D."/>
            <person name="Li C.Y."/>
            <person name="Huang L."/>
            <person name="Wang Z.W."/>
            <person name="Zhao X."/>
            <person name="Zhong W.Y."/>
            <person name="Peng D.H."/>
            <person name="Ahmad S."/>
            <person name="Lan S."/>
            <person name="Zhang J.S."/>
            <person name="Tsai W.C."/>
            <person name="Van de Peer Y."/>
            <person name="Liu Z.J."/>
        </authorList>
    </citation>
    <scope>NUCLEOTIDE SEQUENCE</scope>
    <source>
        <strain evidence="2">SCP</strain>
    </source>
</reference>
<feature type="region of interest" description="Disordered" evidence="1">
    <location>
        <begin position="1"/>
        <end position="22"/>
    </location>
</feature>
<dbReference type="PANTHER" id="PTHR34213">
    <property type="entry name" value="NUCLEAR TRANSPORT FACTOR 2 (NTF2) FAMILY PROTEIN"/>
    <property type="match status" value="1"/>
</dbReference>
<evidence type="ECO:0000313" key="3">
    <source>
        <dbReference type="Proteomes" id="UP001179952"/>
    </source>
</evidence>
<dbReference type="InterPro" id="IPR032710">
    <property type="entry name" value="NTF2-like_dom_sf"/>
</dbReference>
<reference evidence="2" key="2">
    <citation type="submission" date="2023-06" db="EMBL/GenBank/DDBJ databases">
        <authorList>
            <person name="Ma L."/>
            <person name="Liu K.-W."/>
            <person name="Li Z."/>
            <person name="Hsiao Y.-Y."/>
            <person name="Qi Y."/>
            <person name="Fu T."/>
            <person name="Tang G."/>
            <person name="Zhang D."/>
            <person name="Sun W.-H."/>
            <person name="Liu D.-K."/>
            <person name="Li Y."/>
            <person name="Chen G.-Z."/>
            <person name="Liu X.-D."/>
            <person name="Liao X.-Y."/>
            <person name="Jiang Y.-T."/>
            <person name="Yu X."/>
            <person name="Hao Y."/>
            <person name="Huang J."/>
            <person name="Zhao X.-W."/>
            <person name="Ke S."/>
            <person name="Chen Y.-Y."/>
            <person name="Wu W.-L."/>
            <person name="Hsu J.-L."/>
            <person name="Lin Y.-F."/>
            <person name="Huang M.-D."/>
            <person name="Li C.-Y."/>
            <person name="Huang L."/>
            <person name="Wang Z.-W."/>
            <person name="Zhao X."/>
            <person name="Zhong W.-Y."/>
            <person name="Peng D.-H."/>
            <person name="Ahmad S."/>
            <person name="Lan S."/>
            <person name="Zhang J.-S."/>
            <person name="Tsai W.-C."/>
            <person name="Van De Peer Y."/>
            <person name="Liu Z.-J."/>
        </authorList>
    </citation>
    <scope>NUCLEOTIDE SEQUENCE</scope>
    <source>
        <strain evidence="2">SCP</strain>
        <tissue evidence="2">Leaves</tissue>
    </source>
</reference>
<sequence length="182" mass="20588">MEDPIREREGKGTEDLKGSKGRLSDDIMPHILNLYASRATSKDFEIYAPNATFEDPLMCAHGVKQIKSSFYSVAKVFSESRIVDYNVEENWIAPGVGEILIDNKQHYKLLGKDIDLTTLITLQIEGGKVTRHEDWWHKKPLRNRETVQLPLLGRLAEITRRGSMFVTHALMGCGKDPTTTTS</sequence>
<comment type="caution">
    <text evidence="2">The sequence shown here is derived from an EMBL/GenBank/DDBJ whole genome shotgun (WGS) entry which is preliminary data.</text>
</comment>
<dbReference type="AlphaFoldDB" id="A0AAV9AI46"/>
<gene>
    <name evidence="2" type="ORF">QJS04_geneDACA008587</name>
</gene>